<dbReference type="Gene3D" id="2.60.40.10">
    <property type="entry name" value="Immunoglobulins"/>
    <property type="match status" value="2"/>
</dbReference>
<dbReference type="GeneID" id="112458564"/>
<reference evidence="3" key="1">
    <citation type="submission" date="2025-08" db="UniProtKB">
        <authorList>
            <consortium name="RefSeq"/>
        </authorList>
    </citation>
    <scope>IDENTIFICATION</scope>
    <source>
        <tissue evidence="3">Whole body</tissue>
    </source>
</reference>
<accession>A0A6J1Q8K4</accession>
<proteinExistence type="predicted"/>
<dbReference type="AlphaFoldDB" id="A0A6J1Q8K4"/>
<name>A0A6J1Q8K4_9HYME</name>
<keyword evidence="1" id="KW-0472">Membrane</keyword>
<dbReference type="Proteomes" id="UP000504618">
    <property type="component" value="Unplaced"/>
</dbReference>
<gene>
    <name evidence="3" type="primary">LOC112458564</name>
</gene>
<sequence>MDDDDDYKKLLDAVNVIIADIWMHFSILVQEKMKAVILTHQEEVKFPDCFVVESQQLIIRSINIPSAVKVGDVDHVILDCDYALENTSSQGLVVKWFFNDNRVVYQWIHGRSPLVPADEPAAKYIDLTYKASDDPFTEYRAMKLDKPGIELSGDYMCVISTFEDERAANASMVIYSTGQKFDFEYQKKSIDNKDGVEAMCKAEGLYPQPTLDISIKDIPEKKTSKPTVTLREDGLYNILSRVDFLDEELPEAAELKCILDIPRTNYSMTRKTIYYSGTATTTSVTTIPQHKMDIQALDSSKASNGGGNFVDRASINLILLPILLAIFILFH</sequence>
<evidence type="ECO:0000256" key="1">
    <source>
        <dbReference type="SAM" id="Phobius"/>
    </source>
</evidence>
<dbReference type="InterPro" id="IPR013783">
    <property type="entry name" value="Ig-like_fold"/>
</dbReference>
<dbReference type="OrthoDB" id="6478865at2759"/>
<keyword evidence="1" id="KW-1133">Transmembrane helix</keyword>
<dbReference type="RefSeq" id="XP_024878023.1">
    <property type="nucleotide sequence ID" value="XM_025022255.1"/>
</dbReference>
<dbReference type="PANTHER" id="PTHR21261">
    <property type="entry name" value="BEAT PROTEIN"/>
    <property type="match status" value="1"/>
</dbReference>
<evidence type="ECO:0000313" key="2">
    <source>
        <dbReference type="Proteomes" id="UP000504618"/>
    </source>
</evidence>
<keyword evidence="2" id="KW-1185">Reference proteome</keyword>
<dbReference type="PANTHER" id="PTHR21261:SF2">
    <property type="entry name" value="GH04238P-RELATED"/>
    <property type="match status" value="1"/>
</dbReference>
<evidence type="ECO:0000313" key="3">
    <source>
        <dbReference type="RefSeq" id="XP_024878023.1"/>
    </source>
</evidence>
<feature type="transmembrane region" description="Helical" evidence="1">
    <location>
        <begin position="313"/>
        <end position="330"/>
    </location>
</feature>
<organism evidence="2 3">
    <name type="scientific">Temnothorax curvispinosus</name>
    <dbReference type="NCBI Taxonomy" id="300111"/>
    <lineage>
        <taxon>Eukaryota</taxon>
        <taxon>Metazoa</taxon>
        <taxon>Ecdysozoa</taxon>
        <taxon>Arthropoda</taxon>
        <taxon>Hexapoda</taxon>
        <taxon>Insecta</taxon>
        <taxon>Pterygota</taxon>
        <taxon>Neoptera</taxon>
        <taxon>Endopterygota</taxon>
        <taxon>Hymenoptera</taxon>
        <taxon>Apocrita</taxon>
        <taxon>Aculeata</taxon>
        <taxon>Formicoidea</taxon>
        <taxon>Formicidae</taxon>
        <taxon>Myrmicinae</taxon>
        <taxon>Temnothorax</taxon>
    </lineage>
</organism>
<protein>
    <submittedName>
        <fullName evidence="3">Uncharacterized protein LOC112458564 isoform X1</fullName>
    </submittedName>
</protein>
<keyword evidence="1" id="KW-0812">Transmembrane</keyword>